<keyword evidence="3" id="KW-1185">Reference proteome</keyword>
<keyword evidence="1" id="KW-1133">Transmembrane helix</keyword>
<keyword evidence="1" id="KW-0812">Transmembrane</keyword>
<dbReference type="Proteomes" id="UP001215231">
    <property type="component" value="Chromosome"/>
</dbReference>
<keyword evidence="1" id="KW-0472">Membrane</keyword>
<reference evidence="2 3" key="1">
    <citation type="journal article" date="2022" name="Mar. Drugs">
        <title>Bioassay-Guided Fractionation Leads to the Detection of Cholic Acid Generated by the Rare Thalassomonas sp.</title>
        <authorList>
            <person name="Pheiffer F."/>
            <person name="Schneider Y.K."/>
            <person name="Hansen E.H."/>
            <person name="Andersen J.H."/>
            <person name="Isaksson J."/>
            <person name="Busche T."/>
            <person name="R C."/>
            <person name="Kalinowski J."/>
            <person name="Zyl L.V."/>
            <person name="Trindade M."/>
        </authorList>
    </citation>
    <scope>NUCLEOTIDE SEQUENCE [LARGE SCALE GENOMIC DNA]</scope>
    <source>
        <strain evidence="2 3">A5K-61T</strain>
    </source>
</reference>
<evidence type="ECO:0000313" key="3">
    <source>
        <dbReference type="Proteomes" id="UP001215231"/>
    </source>
</evidence>
<dbReference type="RefSeq" id="WP_274049373.1">
    <property type="nucleotide sequence ID" value="NZ_CP059693.1"/>
</dbReference>
<feature type="transmembrane region" description="Helical" evidence="1">
    <location>
        <begin position="12"/>
        <end position="31"/>
    </location>
</feature>
<evidence type="ECO:0000256" key="1">
    <source>
        <dbReference type="SAM" id="Phobius"/>
    </source>
</evidence>
<gene>
    <name evidence="2" type="ORF">H3N35_13900</name>
</gene>
<organism evidence="2 3">
    <name type="scientific">Thalassomonas haliotis</name>
    <dbReference type="NCBI Taxonomy" id="485448"/>
    <lineage>
        <taxon>Bacteria</taxon>
        <taxon>Pseudomonadati</taxon>
        <taxon>Pseudomonadota</taxon>
        <taxon>Gammaproteobacteria</taxon>
        <taxon>Alteromonadales</taxon>
        <taxon>Colwelliaceae</taxon>
        <taxon>Thalassomonas</taxon>
    </lineage>
</organism>
<dbReference type="EMBL" id="CP059693">
    <property type="protein sequence ID" value="WDE09432.1"/>
    <property type="molecule type" value="Genomic_DNA"/>
</dbReference>
<proteinExistence type="predicted"/>
<accession>A0ABY7V947</accession>
<protein>
    <submittedName>
        <fullName evidence="2">Uncharacterized protein</fullName>
    </submittedName>
</protein>
<sequence>MTPYKKRSKEIALLMLVLTGALFYYFVDVIYEMDIVTDDITRLKTLKNDKPSLIEIVTAESYYVLKIQIDGVNQDADDFSEKKAHYQNTAFEYVCNSSLFKTRFDEGKHIDVELFRDEQGKEPFAQVHVSKDKCRQANS</sequence>
<evidence type="ECO:0000313" key="2">
    <source>
        <dbReference type="EMBL" id="WDE09432.1"/>
    </source>
</evidence>
<name>A0ABY7V947_9GAMM</name>